<dbReference type="PROSITE" id="PS50015">
    <property type="entry name" value="SAP_B"/>
    <property type="match status" value="2"/>
</dbReference>
<dbReference type="PANTHER" id="PTHR11480">
    <property type="entry name" value="SAPOSIN-RELATED"/>
    <property type="match status" value="1"/>
</dbReference>
<evidence type="ECO:0000313" key="6">
    <source>
        <dbReference type="Proteomes" id="UP000695562"/>
    </source>
</evidence>
<dbReference type="PANTHER" id="PTHR11480:SF98">
    <property type="entry name" value="SAPOSIN B-TYPE DOMAIN-CONTAINING PROTEIN"/>
    <property type="match status" value="1"/>
</dbReference>
<dbReference type="InterPro" id="IPR008139">
    <property type="entry name" value="SaposinB_dom"/>
</dbReference>
<dbReference type="InterPro" id="IPR007856">
    <property type="entry name" value="SapB_1"/>
</dbReference>
<dbReference type="Pfam" id="PF03489">
    <property type="entry name" value="SapB_2"/>
    <property type="match status" value="1"/>
</dbReference>
<dbReference type="Proteomes" id="UP000695562">
    <property type="component" value="Unassembled WGS sequence"/>
</dbReference>
<dbReference type="Gene3D" id="1.10.225.10">
    <property type="entry name" value="Saposin-like"/>
    <property type="match status" value="2"/>
</dbReference>
<name>A0A8J4UX48_9MYCE</name>
<keyword evidence="3" id="KW-0732">Signal</keyword>
<evidence type="ECO:0000259" key="4">
    <source>
        <dbReference type="PROSITE" id="PS50015"/>
    </source>
</evidence>
<sequence>MKFLFVLFAIMALTWVAQAKINKCEVCQVVVHSVEHSLQQNKTADQIVHQLERTCKFLPKRQVASCQSLVEKHMPQILARIAAKDHSLKICSKLHLCKKAHLREMLESEIEVSDVEYTLNDMVEASASESELVEMVEETFVDDETVELVEDDESVQDTLLQKKWHKKIKIPKIKFLKKYGCKACKHVVKHIEKAALSGHSVDAATHAGESSCSAFKVHPVIKLCKSVVHKVVHKMVDAVKRHESPDRGMF</sequence>
<feature type="signal peptide" evidence="3">
    <location>
        <begin position="1"/>
        <end position="19"/>
    </location>
</feature>
<dbReference type="PRINTS" id="PR01797">
    <property type="entry name" value="SAPOSIN"/>
</dbReference>
<evidence type="ECO:0000256" key="2">
    <source>
        <dbReference type="ARBA" id="ARBA00023180"/>
    </source>
</evidence>
<protein>
    <recommendedName>
        <fullName evidence="4">Saposin B-type domain-containing protein</fullName>
    </recommendedName>
</protein>
<dbReference type="SMART" id="SM00741">
    <property type="entry name" value="SapB"/>
    <property type="match status" value="2"/>
</dbReference>
<dbReference type="InterPro" id="IPR008138">
    <property type="entry name" value="SapB_2"/>
</dbReference>
<evidence type="ECO:0000256" key="3">
    <source>
        <dbReference type="SAM" id="SignalP"/>
    </source>
</evidence>
<evidence type="ECO:0000256" key="1">
    <source>
        <dbReference type="ARBA" id="ARBA00023157"/>
    </source>
</evidence>
<organism evidence="5 6">
    <name type="scientific">Polysphondylium violaceum</name>
    <dbReference type="NCBI Taxonomy" id="133409"/>
    <lineage>
        <taxon>Eukaryota</taxon>
        <taxon>Amoebozoa</taxon>
        <taxon>Evosea</taxon>
        <taxon>Eumycetozoa</taxon>
        <taxon>Dictyostelia</taxon>
        <taxon>Dictyosteliales</taxon>
        <taxon>Dictyosteliaceae</taxon>
        <taxon>Polysphondylium</taxon>
    </lineage>
</organism>
<dbReference type="Pfam" id="PF05184">
    <property type="entry name" value="SapB_1"/>
    <property type="match status" value="1"/>
</dbReference>
<gene>
    <name evidence="5" type="ORF">CYY_008652</name>
</gene>
<dbReference type="OrthoDB" id="69496at2759"/>
<dbReference type="InterPro" id="IPR011001">
    <property type="entry name" value="Saposin-like"/>
</dbReference>
<dbReference type="SUPFAM" id="SSF47862">
    <property type="entry name" value="Saposin"/>
    <property type="match status" value="2"/>
</dbReference>
<feature type="domain" description="Saposin B-type" evidence="4">
    <location>
        <begin position="20"/>
        <end position="101"/>
    </location>
</feature>
<dbReference type="InterPro" id="IPR008373">
    <property type="entry name" value="Saposin"/>
</dbReference>
<keyword evidence="6" id="KW-1185">Reference proteome</keyword>
<accession>A0A8J4UX48</accession>
<keyword evidence="2" id="KW-0325">Glycoprotein</keyword>
<dbReference type="AlphaFoldDB" id="A0A8J4UX48"/>
<dbReference type="GO" id="GO:0016020">
    <property type="term" value="C:membrane"/>
    <property type="evidence" value="ECO:0007669"/>
    <property type="project" value="GOC"/>
</dbReference>
<comment type="caution">
    <text evidence="5">The sequence shown here is derived from an EMBL/GenBank/DDBJ whole genome shotgun (WGS) entry which is preliminary data.</text>
</comment>
<evidence type="ECO:0000313" key="5">
    <source>
        <dbReference type="EMBL" id="KAF2070033.1"/>
    </source>
</evidence>
<keyword evidence="1" id="KW-1015">Disulfide bond</keyword>
<dbReference type="EMBL" id="AJWJ01000554">
    <property type="protein sequence ID" value="KAF2070033.1"/>
    <property type="molecule type" value="Genomic_DNA"/>
</dbReference>
<feature type="chain" id="PRO_5035216244" description="Saposin B-type domain-containing protein" evidence="3">
    <location>
        <begin position="20"/>
        <end position="250"/>
    </location>
</feature>
<dbReference type="InterPro" id="IPR051428">
    <property type="entry name" value="Sphingo_Act-Surfact_Prot"/>
</dbReference>
<dbReference type="GO" id="GO:0006665">
    <property type="term" value="P:sphingolipid metabolic process"/>
    <property type="evidence" value="ECO:0007669"/>
    <property type="project" value="InterPro"/>
</dbReference>
<dbReference type="GO" id="GO:0005764">
    <property type="term" value="C:lysosome"/>
    <property type="evidence" value="ECO:0007669"/>
    <property type="project" value="InterPro"/>
</dbReference>
<feature type="domain" description="Saposin B-type" evidence="4">
    <location>
        <begin position="177"/>
        <end position="250"/>
    </location>
</feature>
<reference evidence="5" key="1">
    <citation type="submission" date="2020-01" db="EMBL/GenBank/DDBJ databases">
        <title>Development of genomics and gene disruption for Polysphondylium violaceum indicates a role for the polyketide synthase stlB in stalk morphogenesis.</title>
        <authorList>
            <person name="Narita B."/>
            <person name="Kawabe Y."/>
            <person name="Kin K."/>
            <person name="Saito T."/>
            <person name="Gibbs R."/>
            <person name="Kuspa A."/>
            <person name="Muzny D."/>
            <person name="Queller D."/>
            <person name="Richards S."/>
            <person name="Strassman J."/>
            <person name="Sucgang R."/>
            <person name="Worley K."/>
            <person name="Schaap P."/>
        </authorList>
    </citation>
    <scope>NUCLEOTIDE SEQUENCE</scope>
    <source>
        <strain evidence="5">QSvi11</strain>
    </source>
</reference>
<proteinExistence type="predicted"/>